<organism evidence="7 8">
    <name type="scientific">Thermoflexus hugenholtzii JAD2</name>
    <dbReference type="NCBI Taxonomy" id="877466"/>
    <lineage>
        <taxon>Bacteria</taxon>
        <taxon>Bacillati</taxon>
        <taxon>Chloroflexota</taxon>
        <taxon>Thermoflexia</taxon>
        <taxon>Thermoflexales</taxon>
        <taxon>Thermoflexaceae</taxon>
        <taxon>Thermoflexus</taxon>
    </lineage>
</organism>
<dbReference type="Gene3D" id="3.40.190.10">
    <property type="entry name" value="Periplasmic binding protein-like II"/>
    <property type="match status" value="1"/>
</dbReference>
<dbReference type="EMBL" id="FYEK01000007">
    <property type="protein sequence ID" value="SNB59532.1"/>
    <property type="molecule type" value="Genomic_DNA"/>
</dbReference>
<dbReference type="FunCoup" id="A0A212QJI2">
    <property type="interactions" value="207"/>
</dbReference>
<dbReference type="Gene3D" id="3.10.105.10">
    <property type="entry name" value="Dipeptide-binding Protein, Domain 3"/>
    <property type="match status" value="1"/>
</dbReference>
<dbReference type="PANTHER" id="PTHR30290">
    <property type="entry name" value="PERIPLASMIC BINDING COMPONENT OF ABC TRANSPORTER"/>
    <property type="match status" value="1"/>
</dbReference>
<dbReference type="CDD" id="cd08504">
    <property type="entry name" value="PBP2_OppA"/>
    <property type="match status" value="1"/>
</dbReference>
<evidence type="ECO:0000256" key="4">
    <source>
        <dbReference type="ARBA" id="ARBA00022729"/>
    </source>
</evidence>
<accession>A0A212QJI2</accession>
<keyword evidence="4 5" id="KW-0732">Signal</keyword>
<evidence type="ECO:0000256" key="3">
    <source>
        <dbReference type="ARBA" id="ARBA00022448"/>
    </source>
</evidence>
<dbReference type="GO" id="GO:1904680">
    <property type="term" value="F:peptide transmembrane transporter activity"/>
    <property type="evidence" value="ECO:0007669"/>
    <property type="project" value="TreeGrafter"/>
</dbReference>
<dbReference type="InterPro" id="IPR000914">
    <property type="entry name" value="SBP_5_dom"/>
</dbReference>
<name>A0A212QJI2_9CHLR</name>
<dbReference type="OrthoDB" id="9783874at2"/>
<dbReference type="SUPFAM" id="SSF53850">
    <property type="entry name" value="Periplasmic binding protein-like II"/>
    <property type="match status" value="1"/>
</dbReference>
<comment type="subcellular location">
    <subcellularLocation>
        <location evidence="1">Cell membrane</location>
        <topology evidence="1">Lipid-anchor</topology>
    </subcellularLocation>
</comment>
<dbReference type="Gene3D" id="3.90.76.10">
    <property type="entry name" value="Dipeptide-binding Protein, Domain 1"/>
    <property type="match status" value="1"/>
</dbReference>
<proteinExistence type="inferred from homology"/>
<comment type="similarity">
    <text evidence="2">Belongs to the bacterial solute-binding protein 5 family.</text>
</comment>
<feature type="domain" description="Solute-binding protein family 5" evidence="6">
    <location>
        <begin position="97"/>
        <end position="501"/>
    </location>
</feature>
<dbReference type="PIRSF" id="PIRSF002741">
    <property type="entry name" value="MppA"/>
    <property type="match status" value="1"/>
</dbReference>
<feature type="signal peptide" evidence="5">
    <location>
        <begin position="1"/>
        <end position="26"/>
    </location>
</feature>
<dbReference type="InParanoid" id="A0A212QJI2"/>
<dbReference type="InterPro" id="IPR030678">
    <property type="entry name" value="Peptide/Ni-bd"/>
</dbReference>
<protein>
    <submittedName>
        <fullName evidence="7">Oligopeptide transport system substrate-binding protein</fullName>
    </submittedName>
</protein>
<sequence>MNRSRAWWWLSLVALVGLVLSACAPAATPTPQVIEKEKVVEKVVTPTPVPRKVLRLNLGPGDVPTLDPSLATDTSSIQIIELAFVGLTRQNEETAAVEPGMAERWEVSPDGKVWTFYLRKGIPWVRWNGQEVEQVKDEKGDVRYVTAHDFWYGAIRTLKPETGGEYAYVPAFFIEGAAEFNEGTITEPEKVGIKVIDDYTIQFTLKEPVGFFANIAGLWMLRAQPQWLIEEKGDRWTETGAYHSYGPYVMKEWVHDSHIVMVANPFWPDNIPSVPKPKIEEIVFRMLDESPAFAEYEAGNLDVAGVPLAEIDRVKADPKLSQELKIAPILCTYYYGFNVTKPPFDDARMRLAFSLAVDRKAIVENVTKGGQEPAQWFSRPGLQAAPTLQTHPNLGVKYDPERAKQLFQEVLNEKYGGDVKNLPPITLMVNQVEGHIKIAEAIQQMWKEVLGVDVKLETQEWKVYLKTLQTDPPQIWRLGWCQDYPHASNFLKDVFYSTSDNNHTKWGNPEFDRLVDQALRETDENKARELYAQAEDILVAKDAAIIPIYWYTRVTVTKPYVKRTFSVLGGLEHIEKWDIQQ</sequence>
<dbReference type="PROSITE" id="PS01040">
    <property type="entry name" value="SBP_BACTERIAL_5"/>
    <property type="match status" value="1"/>
</dbReference>
<evidence type="ECO:0000256" key="5">
    <source>
        <dbReference type="SAM" id="SignalP"/>
    </source>
</evidence>
<dbReference type="RefSeq" id="WP_088570252.1">
    <property type="nucleotide sequence ID" value="NZ_FYEK01000007.1"/>
</dbReference>
<dbReference type="GO" id="GO:0042597">
    <property type="term" value="C:periplasmic space"/>
    <property type="evidence" value="ECO:0007669"/>
    <property type="project" value="UniProtKB-ARBA"/>
</dbReference>
<evidence type="ECO:0000256" key="1">
    <source>
        <dbReference type="ARBA" id="ARBA00004193"/>
    </source>
</evidence>
<evidence type="ECO:0000313" key="8">
    <source>
        <dbReference type="Proteomes" id="UP000197025"/>
    </source>
</evidence>
<dbReference type="InterPro" id="IPR023765">
    <property type="entry name" value="SBP_5_CS"/>
</dbReference>
<keyword evidence="8" id="KW-1185">Reference proteome</keyword>
<reference evidence="8" key="1">
    <citation type="submission" date="2017-06" db="EMBL/GenBank/DDBJ databases">
        <authorList>
            <person name="Varghese N."/>
            <person name="Submissions S."/>
        </authorList>
    </citation>
    <scope>NUCLEOTIDE SEQUENCE [LARGE SCALE GENOMIC DNA]</scope>
    <source>
        <strain evidence="8">JAD2</strain>
    </source>
</reference>
<dbReference type="PROSITE" id="PS51257">
    <property type="entry name" value="PROKAR_LIPOPROTEIN"/>
    <property type="match status" value="1"/>
</dbReference>
<dbReference type="GO" id="GO:0043190">
    <property type="term" value="C:ATP-binding cassette (ABC) transporter complex"/>
    <property type="evidence" value="ECO:0007669"/>
    <property type="project" value="InterPro"/>
</dbReference>
<dbReference type="FunFam" id="3.10.105.10:FF:000001">
    <property type="entry name" value="Oligopeptide ABC transporter, oligopeptide-binding protein"/>
    <property type="match status" value="1"/>
</dbReference>
<keyword evidence="3" id="KW-0813">Transport</keyword>
<evidence type="ECO:0000256" key="2">
    <source>
        <dbReference type="ARBA" id="ARBA00005695"/>
    </source>
</evidence>
<feature type="chain" id="PRO_5012126146" evidence="5">
    <location>
        <begin position="27"/>
        <end position="581"/>
    </location>
</feature>
<gene>
    <name evidence="7" type="ORF">SAMN02746019_00024690</name>
</gene>
<evidence type="ECO:0000313" key="7">
    <source>
        <dbReference type="EMBL" id="SNB59532.1"/>
    </source>
</evidence>
<dbReference type="Pfam" id="PF00496">
    <property type="entry name" value="SBP_bac_5"/>
    <property type="match status" value="1"/>
</dbReference>
<dbReference type="GO" id="GO:0015833">
    <property type="term" value="P:peptide transport"/>
    <property type="evidence" value="ECO:0007669"/>
    <property type="project" value="TreeGrafter"/>
</dbReference>
<dbReference type="Proteomes" id="UP000197025">
    <property type="component" value="Unassembled WGS sequence"/>
</dbReference>
<evidence type="ECO:0000259" key="6">
    <source>
        <dbReference type="Pfam" id="PF00496"/>
    </source>
</evidence>
<dbReference type="AlphaFoldDB" id="A0A212QJI2"/>
<dbReference type="PANTHER" id="PTHR30290:SF10">
    <property type="entry name" value="PERIPLASMIC OLIGOPEPTIDE-BINDING PROTEIN-RELATED"/>
    <property type="match status" value="1"/>
</dbReference>
<dbReference type="InterPro" id="IPR039424">
    <property type="entry name" value="SBP_5"/>
</dbReference>